<accession>A0A5B6VKW2</accession>
<reference evidence="2" key="1">
    <citation type="journal article" date="2019" name="Plant Biotechnol. J.">
        <title>Genome sequencing of the Australian wild diploid species Gossypium australe highlights disease resistance and delayed gland morphogenesis.</title>
        <authorList>
            <person name="Cai Y."/>
            <person name="Cai X."/>
            <person name="Wang Q."/>
            <person name="Wang P."/>
            <person name="Zhang Y."/>
            <person name="Cai C."/>
            <person name="Xu Y."/>
            <person name="Wang K."/>
            <person name="Zhou Z."/>
            <person name="Wang C."/>
            <person name="Geng S."/>
            <person name="Li B."/>
            <person name="Dong Q."/>
            <person name="Hou Y."/>
            <person name="Wang H."/>
            <person name="Ai P."/>
            <person name="Liu Z."/>
            <person name="Yi F."/>
            <person name="Sun M."/>
            <person name="An G."/>
            <person name="Cheng J."/>
            <person name="Zhang Y."/>
            <person name="Shi Q."/>
            <person name="Xie Y."/>
            <person name="Shi X."/>
            <person name="Chang Y."/>
            <person name="Huang F."/>
            <person name="Chen Y."/>
            <person name="Hong S."/>
            <person name="Mi L."/>
            <person name="Sun Q."/>
            <person name="Zhang L."/>
            <person name="Zhou B."/>
            <person name="Peng R."/>
            <person name="Zhang X."/>
            <person name="Liu F."/>
        </authorList>
    </citation>
    <scope>NUCLEOTIDE SEQUENCE [LARGE SCALE GENOMIC DNA]</scope>
    <source>
        <strain evidence="2">cv. PA1801</strain>
    </source>
</reference>
<evidence type="ECO:0000313" key="1">
    <source>
        <dbReference type="EMBL" id="KAA3469667.1"/>
    </source>
</evidence>
<evidence type="ECO:0000313" key="2">
    <source>
        <dbReference type="Proteomes" id="UP000325315"/>
    </source>
</evidence>
<comment type="caution">
    <text evidence="1">The sequence shown here is derived from an EMBL/GenBank/DDBJ whole genome shotgun (WGS) entry which is preliminary data.</text>
</comment>
<dbReference type="PANTHER" id="PTHR33710:SF73">
    <property type="entry name" value="ZINC KNUCKLE CX2CX4HX4C DOMAIN-CONTAINING PROTEIN"/>
    <property type="match status" value="1"/>
</dbReference>
<keyword evidence="2" id="KW-1185">Reference proteome</keyword>
<dbReference type="AlphaFoldDB" id="A0A5B6VKW2"/>
<organism evidence="1 2">
    <name type="scientific">Gossypium australe</name>
    <dbReference type="NCBI Taxonomy" id="47621"/>
    <lineage>
        <taxon>Eukaryota</taxon>
        <taxon>Viridiplantae</taxon>
        <taxon>Streptophyta</taxon>
        <taxon>Embryophyta</taxon>
        <taxon>Tracheophyta</taxon>
        <taxon>Spermatophyta</taxon>
        <taxon>Magnoliopsida</taxon>
        <taxon>eudicotyledons</taxon>
        <taxon>Gunneridae</taxon>
        <taxon>Pentapetalae</taxon>
        <taxon>rosids</taxon>
        <taxon>malvids</taxon>
        <taxon>Malvales</taxon>
        <taxon>Malvaceae</taxon>
        <taxon>Malvoideae</taxon>
        <taxon>Gossypium</taxon>
    </lineage>
</organism>
<dbReference type="EMBL" id="SMMG02000006">
    <property type="protein sequence ID" value="KAA3469667.1"/>
    <property type="molecule type" value="Genomic_DNA"/>
</dbReference>
<gene>
    <name evidence="1" type="ORF">EPI10_015431</name>
</gene>
<proteinExistence type="predicted"/>
<dbReference type="OrthoDB" id="684496at2759"/>
<sequence>MESNIRERIDRGVATDAWLQLFPTYSLRHLPHSFSDHCSLLIETEVVGMGKSPRGFVSKRVGRARLSTKEVEMLILTRRLEEFNCSERPEETLAELVDVKLHLNMEIDKEEIYWEQGARVN</sequence>
<protein>
    <recommendedName>
        <fullName evidence="3">Reverse transcriptase</fullName>
    </recommendedName>
</protein>
<evidence type="ECO:0008006" key="3">
    <source>
        <dbReference type="Google" id="ProtNLM"/>
    </source>
</evidence>
<name>A0A5B6VKW2_9ROSI</name>
<dbReference type="Proteomes" id="UP000325315">
    <property type="component" value="Unassembled WGS sequence"/>
</dbReference>
<dbReference type="PANTHER" id="PTHR33710">
    <property type="entry name" value="BNAC02G09200D PROTEIN"/>
    <property type="match status" value="1"/>
</dbReference>